<dbReference type="AlphaFoldDB" id="A0A345P7L5"/>
<feature type="domain" description="DUF927" evidence="1">
    <location>
        <begin position="52"/>
        <end position="311"/>
    </location>
</feature>
<evidence type="ECO:0000259" key="1">
    <source>
        <dbReference type="Pfam" id="PF06048"/>
    </source>
</evidence>
<dbReference type="EMBL" id="CP031222">
    <property type="protein sequence ID" value="AXI03274.1"/>
    <property type="molecule type" value="Genomic_DNA"/>
</dbReference>
<organism evidence="2 3">
    <name type="scientific">Aquirhabdus parva</name>
    <dbReference type="NCBI Taxonomy" id="2283318"/>
    <lineage>
        <taxon>Bacteria</taxon>
        <taxon>Pseudomonadati</taxon>
        <taxon>Pseudomonadota</taxon>
        <taxon>Gammaproteobacteria</taxon>
        <taxon>Moraxellales</taxon>
        <taxon>Moraxellaceae</taxon>
        <taxon>Aquirhabdus</taxon>
    </lineage>
</organism>
<proteinExistence type="predicted"/>
<dbReference type="KEGG" id="mbah:HYN46_10740"/>
<gene>
    <name evidence="2" type="ORF">HYN46_10740</name>
</gene>
<sequence>MTISTTATDISNQITLSELMKLERFCPFTINGIAYELHLDGENQGVYATYGKQTVWLSSPVQIIATTCSKDGNNWGRILQWHDTQGSIHRWVMPTELLAGTTAAISRELLSKGLHISQRPSDLNKFVNYLQGYPTDQHILCVDRIGWCDGAFVLPDCVIGGEEEIIFQSSLGVVCAFAESGTLDKWIEHVSKPSQGNSRLIFSLSVSFAGSLLNLVSESNGGFHLRGSSSIGKSVALDLASSVWGNPEKYRRQWRATDNGLEGLAVTHNDGLLILDEIKQCDQRSIGDAVYMLMNGQGKTRATKQGSAKAVSAWRLLVLSNGEESLASIMSQGRQAIKAGQEIRLADIPADAGAGLGIFEQLHGTESPSTFADNLKVAAASYYGLAGKAWLKYLTSDLNGATRRAHELIRRFMEEHVPSGSNGQVMRVARRFAVVAAGGEMAGEANITGWQFGEAMQATARCFQDWLDGFGRDNSFEETEILRQVLSFIQVHGSSRFQSMTSDSTKSTYNRVGFYSTELKEGIQSTFPVPHSDQDYETTYSIFPNSFRNEVCKGLDPKLVERVLIKRGWLKPENERVATRKIRIPDHNNPTRMYVLTPKAWDEEGEG</sequence>
<dbReference type="OrthoDB" id="784829at2"/>
<evidence type="ECO:0000313" key="3">
    <source>
        <dbReference type="Proteomes" id="UP000253940"/>
    </source>
</evidence>
<dbReference type="RefSeq" id="WP_114899383.1">
    <property type="nucleotide sequence ID" value="NZ_CP031222.1"/>
</dbReference>
<name>A0A345P7L5_9GAMM</name>
<dbReference type="Pfam" id="PF06048">
    <property type="entry name" value="DUF927"/>
    <property type="match status" value="1"/>
</dbReference>
<accession>A0A345P7L5</accession>
<keyword evidence="3" id="KW-1185">Reference proteome</keyword>
<evidence type="ECO:0000313" key="2">
    <source>
        <dbReference type="EMBL" id="AXI03274.1"/>
    </source>
</evidence>
<reference evidence="2 3" key="1">
    <citation type="submission" date="2018-07" db="EMBL/GenBank/DDBJ databases">
        <title>Genome sequencing of Moraxellaceae gen. HYN0046.</title>
        <authorList>
            <person name="Kim M."/>
            <person name="Yi H."/>
        </authorList>
    </citation>
    <scope>NUCLEOTIDE SEQUENCE [LARGE SCALE GENOMIC DNA]</scope>
    <source>
        <strain evidence="2 3">HYN0046</strain>
    </source>
</reference>
<protein>
    <submittedName>
        <fullName evidence="2">DUF927 domain-containing protein</fullName>
    </submittedName>
</protein>
<dbReference type="Proteomes" id="UP000253940">
    <property type="component" value="Chromosome"/>
</dbReference>
<dbReference type="InterPro" id="IPR009270">
    <property type="entry name" value="DUF927"/>
</dbReference>